<accession>A0A5M6C0L9</accession>
<reference evidence="3" key="1">
    <citation type="submission" date="2017-08" db="EMBL/GenBank/DDBJ databases">
        <authorList>
            <person name="Cuomo C."/>
            <person name="Billmyre B."/>
            <person name="Heitman J."/>
        </authorList>
    </citation>
    <scope>NUCLEOTIDE SEQUENCE</scope>
    <source>
        <strain evidence="3">CBS 12478</strain>
    </source>
</reference>
<dbReference type="AlphaFoldDB" id="A0A5M6C0L9"/>
<feature type="compositionally biased region" description="Basic and acidic residues" evidence="2">
    <location>
        <begin position="233"/>
        <end position="243"/>
    </location>
</feature>
<dbReference type="GeneID" id="43588676"/>
<keyword evidence="4" id="KW-1185">Reference proteome</keyword>
<evidence type="ECO:0000313" key="4">
    <source>
        <dbReference type="Proteomes" id="UP000322225"/>
    </source>
</evidence>
<gene>
    <name evidence="3" type="ORF">CI109_100701</name>
</gene>
<feature type="compositionally biased region" description="Low complexity" evidence="2">
    <location>
        <begin position="13"/>
        <end position="29"/>
    </location>
</feature>
<dbReference type="Proteomes" id="UP000322225">
    <property type="component" value="Chromosome 1"/>
</dbReference>
<dbReference type="EMBL" id="CP144051">
    <property type="protein sequence ID" value="WWD16275.1"/>
    <property type="molecule type" value="Genomic_DNA"/>
</dbReference>
<evidence type="ECO:0000256" key="2">
    <source>
        <dbReference type="SAM" id="MobiDB-lite"/>
    </source>
</evidence>
<evidence type="ECO:0000256" key="1">
    <source>
        <dbReference type="SAM" id="Coils"/>
    </source>
</evidence>
<feature type="compositionally biased region" description="Low complexity" evidence="2">
    <location>
        <begin position="47"/>
        <end position="56"/>
    </location>
</feature>
<dbReference type="RefSeq" id="XP_031861018.1">
    <property type="nucleotide sequence ID" value="XM_032004540.1"/>
</dbReference>
<feature type="coiled-coil region" evidence="1">
    <location>
        <begin position="86"/>
        <end position="113"/>
    </location>
</feature>
<feature type="compositionally biased region" description="Acidic residues" evidence="2">
    <location>
        <begin position="69"/>
        <end position="78"/>
    </location>
</feature>
<reference evidence="3" key="2">
    <citation type="submission" date="2024-01" db="EMBL/GenBank/DDBJ databases">
        <title>Comparative genomics of Cryptococcus and Kwoniella reveals pathogenesis evolution and contrasting modes of karyotype evolution via chromosome fusion or intercentromeric recombination.</title>
        <authorList>
            <person name="Coelho M.A."/>
            <person name="David-Palma M."/>
            <person name="Shea T."/>
            <person name="Bowers K."/>
            <person name="McGinley-Smith S."/>
            <person name="Mohammad A.W."/>
            <person name="Gnirke A."/>
            <person name="Yurkov A.M."/>
            <person name="Nowrousian M."/>
            <person name="Sun S."/>
            <person name="Cuomo C.A."/>
            <person name="Heitman J."/>
        </authorList>
    </citation>
    <scope>NUCLEOTIDE SEQUENCE</scope>
    <source>
        <strain evidence="3">CBS 12478</strain>
    </source>
</reference>
<evidence type="ECO:0000313" key="3">
    <source>
        <dbReference type="EMBL" id="WWD16275.1"/>
    </source>
</evidence>
<feature type="region of interest" description="Disordered" evidence="2">
    <location>
        <begin position="1"/>
        <end position="81"/>
    </location>
</feature>
<feature type="region of interest" description="Disordered" evidence="2">
    <location>
        <begin position="233"/>
        <end position="313"/>
    </location>
</feature>
<dbReference type="KEGG" id="ksn:43588676"/>
<feature type="compositionally biased region" description="Basic residues" evidence="2">
    <location>
        <begin position="280"/>
        <end position="291"/>
    </location>
</feature>
<proteinExistence type="predicted"/>
<protein>
    <submittedName>
        <fullName evidence="3">Uncharacterized protein</fullName>
    </submittedName>
</protein>
<keyword evidence="1" id="KW-0175">Coiled coil</keyword>
<organism evidence="3 4">
    <name type="scientific">Kwoniella shandongensis</name>
    <dbReference type="NCBI Taxonomy" id="1734106"/>
    <lineage>
        <taxon>Eukaryota</taxon>
        <taxon>Fungi</taxon>
        <taxon>Dikarya</taxon>
        <taxon>Basidiomycota</taxon>
        <taxon>Agaricomycotina</taxon>
        <taxon>Tremellomycetes</taxon>
        <taxon>Tremellales</taxon>
        <taxon>Cryptococcaceae</taxon>
        <taxon>Kwoniella</taxon>
    </lineage>
</organism>
<sequence length="339" mass="37583">MTSDDAMDERMDSVTSSTSFSRHSSPSPSLTNRALTPDPEDVEIYQSLMSSLFPSDSLPPPPQPIVLDDAGEDGDDGMITEGGVKRAMTKAEKQNAKKKRRKERERAMKLEIEQAAAKSVVTSSKVDEDQEQAGSMIDFRLWSSCPIKPVSVLPQVEEWAVPSNPRFIPLDDERAFRIRQVAQAVAVDYPNLGGPSVVHEKWTKTRTCPRSVIAQDIAASNMSEMFIGVISRDRHGRSSDDHVPATITTKSNGKSIKSIPTIPLTITPSSARSLDPNKKSTTRRGRRRRRSDPHPPARFWAPPPGLGGKARGYAWGYRDSMEGRREEGAWPGYVRSKDR</sequence>
<dbReference type="OrthoDB" id="2573978at2759"/>
<name>A0A5M6C0L9_9TREE</name>
<feature type="compositionally biased region" description="Polar residues" evidence="2">
    <location>
        <begin position="246"/>
        <end position="255"/>
    </location>
</feature>